<dbReference type="AlphaFoldDB" id="A0AAD9E6L3"/>
<name>A0AAD9E6L3_9PEZI</name>
<dbReference type="EMBL" id="JAQOWY010000649">
    <property type="protein sequence ID" value="KAK1839624.1"/>
    <property type="molecule type" value="Genomic_DNA"/>
</dbReference>
<dbReference type="Proteomes" id="UP001243330">
    <property type="component" value="Unassembled WGS sequence"/>
</dbReference>
<sequence length="67" mass="8073">MGERTGSRVFQWVRSYVIRTKDVTSYKGLEGWSKTGVGRKKGGFRQRRGFPAPLRWFRWRHRVQYPQ</sequence>
<comment type="caution">
    <text evidence="1">The sequence shown here is derived from an EMBL/GenBank/DDBJ whole genome shotgun (WGS) entry which is preliminary data.</text>
</comment>
<evidence type="ECO:0000313" key="2">
    <source>
        <dbReference type="Proteomes" id="UP001243330"/>
    </source>
</evidence>
<accession>A0AAD9E6L3</accession>
<evidence type="ECO:0000313" key="1">
    <source>
        <dbReference type="EMBL" id="KAK1839624.1"/>
    </source>
</evidence>
<gene>
    <name evidence="1" type="ORF">CCHR01_17749</name>
</gene>
<proteinExistence type="predicted"/>
<keyword evidence="2" id="KW-1185">Reference proteome</keyword>
<reference evidence="1" key="1">
    <citation type="submission" date="2023-01" db="EMBL/GenBank/DDBJ databases">
        <title>Colletotrichum chrysophilum M932 genome sequence.</title>
        <authorList>
            <person name="Baroncelli R."/>
        </authorList>
    </citation>
    <scope>NUCLEOTIDE SEQUENCE</scope>
    <source>
        <strain evidence="1">M932</strain>
    </source>
</reference>
<organism evidence="1 2">
    <name type="scientific">Colletotrichum chrysophilum</name>
    <dbReference type="NCBI Taxonomy" id="1836956"/>
    <lineage>
        <taxon>Eukaryota</taxon>
        <taxon>Fungi</taxon>
        <taxon>Dikarya</taxon>
        <taxon>Ascomycota</taxon>
        <taxon>Pezizomycotina</taxon>
        <taxon>Sordariomycetes</taxon>
        <taxon>Hypocreomycetidae</taxon>
        <taxon>Glomerellales</taxon>
        <taxon>Glomerellaceae</taxon>
        <taxon>Colletotrichum</taxon>
        <taxon>Colletotrichum gloeosporioides species complex</taxon>
    </lineage>
</organism>
<protein>
    <submittedName>
        <fullName evidence="1">Uncharacterized protein</fullName>
    </submittedName>
</protein>